<reference evidence="1 2" key="1">
    <citation type="submission" date="2021-06" db="EMBL/GenBank/DDBJ databases">
        <authorList>
            <person name="Palmer J.M."/>
        </authorList>
    </citation>
    <scope>NUCLEOTIDE SEQUENCE [LARGE SCALE GENOMIC DNA]</scope>
    <source>
        <strain evidence="2">if_2019</strain>
        <tissue evidence="1">Muscle</tissue>
    </source>
</reference>
<dbReference type="Proteomes" id="UP001482620">
    <property type="component" value="Unassembled WGS sequence"/>
</dbReference>
<gene>
    <name evidence="1" type="ORF">ILYODFUR_034409</name>
</gene>
<organism evidence="1 2">
    <name type="scientific">Ilyodon furcidens</name>
    <name type="common">goldbreast splitfin</name>
    <dbReference type="NCBI Taxonomy" id="33524"/>
    <lineage>
        <taxon>Eukaryota</taxon>
        <taxon>Metazoa</taxon>
        <taxon>Chordata</taxon>
        <taxon>Craniata</taxon>
        <taxon>Vertebrata</taxon>
        <taxon>Euteleostomi</taxon>
        <taxon>Actinopterygii</taxon>
        <taxon>Neopterygii</taxon>
        <taxon>Teleostei</taxon>
        <taxon>Neoteleostei</taxon>
        <taxon>Acanthomorphata</taxon>
        <taxon>Ovalentaria</taxon>
        <taxon>Atherinomorphae</taxon>
        <taxon>Cyprinodontiformes</taxon>
        <taxon>Goodeidae</taxon>
        <taxon>Ilyodon</taxon>
    </lineage>
</organism>
<evidence type="ECO:0000313" key="2">
    <source>
        <dbReference type="Proteomes" id="UP001482620"/>
    </source>
</evidence>
<keyword evidence="2" id="KW-1185">Reference proteome</keyword>
<proteinExistence type="predicted"/>
<name>A0ABV0UXJ1_9TELE</name>
<evidence type="ECO:0000313" key="1">
    <source>
        <dbReference type="EMBL" id="MEQ2249903.1"/>
    </source>
</evidence>
<protein>
    <submittedName>
        <fullName evidence="1">Uncharacterized protein</fullName>
    </submittedName>
</protein>
<dbReference type="EMBL" id="JAHRIQ010087283">
    <property type="protein sequence ID" value="MEQ2249903.1"/>
    <property type="molecule type" value="Genomic_DNA"/>
</dbReference>
<accession>A0ABV0UXJ1</accession>
<sequence>MFNIPDPLQSCPITLTFPRHVFCFLTYWYRLYRVISHKLYCRLACLALQLLNVQSPFSDREDFVLLYLTANDKMCWIISAVKDGGGGVMVWACFDGKDVETNREKPNATYQ</sequence>
<comment type="caution">
    <text evidence="1">The sequence shown here is derived from an EMBL/GenBank/DDBJ whole genome shotgun (WGS) entry which is preliminary data.</text>
</comment>